<protein>
    <recommendedName>
        <fullName evidence="1">O-methyltransferase C-terminal domain-containing protein</fullName>
    </recommendedName>
</protein>
<feature type="domain" description="O-methyltransferase C-terminal" evidence="1">
    <location>
        <begin position="19"/>
        <end position="176"/>
    </location>
</feature>
<gene>
    <name evidence="2" type="ORF">Aconfl_05940</name>
</gene>
<dbReference type="Gene3D" id="3.40.50.150">
    <property type="entry name" value="Vaccinia Virus protein VP39"/>
    <property type="match status" value="1"/>
</dbReference>
<name>A0ABQ6PJ31_9BACT</name>
<proteinExistence type="predicted"/>
<dbReference type="SUPFAM" id="SSF53335">
    <property type="entry name" value="S-adenosyl-L-methionine-dependent methyltransferases"/>
    <property type="match status" value="1"/>
</dbReference>
<accession>A0ABQ6PJ31</accession>
<dbReference type="InterPro" id="IPR001077">
    <property type="entry name" value="COMT_C"/>
</dbReference>
<reference evidence="2 3" key="1">
    <citation type="submission" date="2023-08" db="EMBL/GenBank/DDBJ databases">
        <title>Draft genome sequence of Algoriphagus confluentis.</title>
        <authorList>
            <person name="Takatani N."/>
            <person name="Hosokawa M."/>
            <person name="Sawabe T."/>
        </authorList>
    </citation>
    <scope>NUCLEOTIDE SEQUENCE [LARGE SCALE GENOMIC DNA]</scope>
    <source>
        <strain evidence="2 3">NBRC 111222</strain>
    </source>
</reference>
<dbReference type="EMBL" id="BTPD01000002">
    <property type="protein sequence ID" value="GMQ27951.1"/>
    <property type="molecule type" value="Genomic_DNA"/>
</dbReference>
<evidence type="ECO:0000313" key="3">
    <source>
        <dbReference type="Proteomes" id="UP001338309"/>
    </source>
</evidence>
<dbReference type="RefSeq" id="WP_338222753.1">
    <property type="nucleotide sequence ID" value="NZ_BTPD01000002.1"/>
</dbReference>
<sequence length="198" mass="22410">MSDLYGFLAPIYQMLSQGVFGEKILTANRAFVDENLSNKLVIIGGGDGFAYQQFGPRLKGMYLEKSAKMLQIAQKNLKNSSLQFVHGEFQGQSQADCFLLPFVLDCLREEDILALLEKIKSCLSENGIVIISDFFPPKTRRQQVLSRLMLLFFRATTGHPRSDLPDYPGLLSQSGFCLLKEKTWEKGWIKAQVYGRKD</sequence>
<evidence type="ECO:0000259" key="1">
    <source>
        <dbReference type="Pfam" id="PF00891"/>
    </source>
</evidence>
<comment type="caution">
    <text evidence="2">The sequence shown here is derived from an EMBL/GenBank/DDBJ whole genome shotgun (WGS) entry which is preliminary data.</text>
</comment>
<dbReference type="Pfam" id="PF00891">
    <property type="entry name" value="Methyltransf_2"/>
    <property type="match status" value="1"/>
</dbReference>
<keyword evidence="3" id="KW-1185">Reference proteome</keyword>
<dbReference type="InterPro" id="IPR029063">
    <property type="entry name" value="SAM-dependent_MTases_sf"/>
</dbReference>
<organism evidence="2 3">
    <name type="scientific">Algoriphagus confluentis</name>
    <dbReference type="NCBI Taxonomy" id="1697556"/>
    <lineage>
        <taxon>Bacteria</taxon>
        <taxon>Pseudomonadati</taxon>
        <taxon>Bacteroidota</taxon>
        <taxon>Cytophagia</taxon>
        <taxon>Cytophagales</taxon>
        <taxon>Cyclobacteriaceae</taxon>
        <taxon>Algoriphagus</taxon>
    </lineage>
</organism>
<dbReference type="Proteomes" id="UP001338309">
    <property type="component" value="Unassembled WGS sequence"/>
</dbReference>
<evidence type="ECO:0000313" key="2">
    <source>
        <dbReference type="EMBL" id="GMQ27951.1"/>
    </source>
</evidence>